<comment type="caution">
    <text evidence="7">The sequence shown here is derived from an EMBL/GenBank/DDBJ whole genome shotgun (WGS) entry which is preliminary data.</text>
</comment>
<gene>
    <name evidence="7" type="ORF">GCM10022414_10940</name>
</gene>
<keyword evidence="3 5" id="KW-1133">Transmembrane helix</keyword>
<evidence type="ECO:0000313" key="8">
    <source>
        <dbReference type="Proteomes" id="UP001500392"/>
    </source>
</evidence>
<proteinExistence type="predicted"/>
<feature type="transmembrane region" description="Helical" evidence="5">
    <location>
        <begin position="48"/>
        <end position="71"/>
    </location>
</feature>
<dbReference type="Proteomes" id="UP001500392">
    <property type="component" value="Unassembled WGS sequence"/>
</dbReference>
<evidence type="ECO:0000256" key="4">
    <source>
        <dbReference type="ARBA" id="ARBA00023136"/>
    </source>
</evidence>
<keyword evidence="1" id="KW-1003">Cell membrane</keyword>
<name>A0ABP7WIG3_9GAMM</name>
<dbReference type="EMBL" id="BAABDM010000001">
    <property type="protein sequence ID" value="GAA4089665.1"/>
    <property type="molecule type" value="Genomic_DNA"/>
</dbReference>
<evidence type="ECO:0000256" key="1">
    <source>
        <dbReference type="ARBA" id="ARBA00022475"/>
    </source>
</evidence>
<protein>
    <recommendedName>
        <fullName evidence="6">Lipopolysaccharide assembly protein A domain-containing protein</fullName>
    </recommendedName>
</protein>
<reference evidence="8" key="1">
    <citation type="journal article" date="2019" name="Int. J. Syst. Evol. Microbiol.">
        <title>The Global Catalogue of Microorganisms (GCM) 10K type strain sequencing project: providing services to taxonomists for standard genome sequencing and annotation.</title>
        <authorList>
            <consortium name="The Broad Institute Genomics Platform"/>
            <consortium name="The Broad Institute Genome Sequencing Center for Infectious Disease"/>
            <person name="Wu L."/>
            <person name="Ma J."/>
        </authorList>
    </citation>
    <scope>NUCLEOTIDE SEQUENCE [LARGE SCALE GENOMIC DNA]</scope>
    <source>
        <strain evidence="8">JCM 17304</strain>
    </source>
</reference>
<organism evidence="7 8">
    <name type="scientific">Zhongshania borealis</name>
    <dbReference type="NCBI Taxonomy" id="889488"/>
    <lineage>
        <taxon>Bacteria</taxon>
        <taxon>Pseudomonadati</taxon>
        <taxon>Pseudomonadota</taxon>
        <taxon>Gammaproteobacteria</taxon>
        <taxon>Cellvibrionales</taxon>
        <taxon>Spongiibacteraceae</taxon>
        <taxon>Zhongshania</taxon>
    </lineage>
</organism>
<keyword evidence="4 5" id="KW-0472">Membrane</keyword>
<accession>A0ABP7WIG3</accession>
<dbReference type="InterPro" id="IPR010445">
    <property type="entry name" value="LapA_dom"/>
</dbReference>
<sequence length="98" mass="10354">MRLIGSILLLVLLIAVLGLGLLFTLENDVLVPLNILVAELPAQRLSTWIILAFFLGGISGLLASSLVILRLQASRLGLRRQLAAKPGKAVAERSGVSG</sequence>
<feature type="domain" description="Lipopolysaccharide assembly protein A" evidence="6">
    <location>
        <begin position="26"/>
        <end position="84"/>
    </location>
</feature>
<dbReference type="RefSeq" id="WP_344933208.1">
    <property type="nucleotide sequence ID" value="NZ_BAABDM010000001.1"/>
</dbReference>
<evidence type="ECO:0000256" key="3">
    <source>
        <dbReference type="ARBA" id="ARBA00022989"/>
    </source>
</evidence>
<evidence type="ECO:0000256" key="5">
    <source>
        <dbReference type="SAM" id="Phobius"/>
    </source>
</evidence>
<evidence type="ECO:0000313" key="7">
    <source>
        <dbReference type="EMBL" id="GAA4089665.1"/>
    </source>
</evidence>
<dbReference type="Pfam" id="PF06305">
    <property type="entry name" value="LapA_dom"/>
    <property type="match status" value="1"/>
</dbReference>
<evidence type="ECO:0000256" key="2">
    <source>
        <dbReference type="ARBA" id="ARBA00022692"/>
    </source>
</evidence>
<keyword evidence="2 5" id="KW-0812">Transmembrane</keyword>
<evidence type="ECO:0000259" key="6">
    <source>
        <dbReference type="Pfam" id="PF06305"/>
    </source>
</evidence>
<keyword evidence="8" id="KW-1185">Reference proteome</keyword>